<evidence type="ECO:0000256" key="3">
    <source>
        <dbReference type="ARBA" id="ARBA00022862"/>
    </source>
</evidence>
<dbReference type="GO" id="GO:0042744">
    <property type="term" value="P:hydrogen peroxide catabolic process"/>
    <property type="evidence" value="ECO:0007669"/>
    <property type="project" value="TreeGrafter"/>
</dbReference>
<dbReference type="Pfam" id="PF08534">
    <property type="entry name" value="Redoxin"/>
    <property type="match status" value="1"/>
</dbReference>
<dbReference type="PANTHER" id="PTHR10430">
    <property type="entry name" value="PEROXIREDOXIN"/>
    <property type="match status" value="1"/>
</dbReference>
<dbReference type="PANTHER" id="PTHR10430:SF16">
    <property type="entry name" value="PEROXIREDOXIN-5, MITOCHONDRIAL"/>
    <property type="match status" value="1"/>
</dbReference>
<sequence length="185" mass="20396">MVHISMLRMLTRLDRTHGRRFLSSVIRVGSSLPLETKLETFVNGEKMERSVGEIFKGKNVAVCGVPGAFTPTCSDKHVPEYIKCLETYKTKGIETTCFAVNDAFVMKAWKKSLAAPEELIMLSDGNGTFASQLGISMDTGGFGGLRSRRFAMYVEDGVVKVLNLEEGGAFTDKSSMLKLLDQIKE</sequence>
<dbReference type="AlphaFoldDB" id="A0A7S3AA97"/>
<reference evidence="8" key="1">
    <citation type="submission" date="2021-01" db="EMBL/GenBank/DDBJ databases">
        <authorList>
            <person name="Corre E."/>
            <person name="Pelletier E."/>
            <person name="Niang G."/>
            <person name="Scheremetjew M."/>
            <person name="Finn R."/>
            <person name="Kale V."/>
            <person name="Holt S."/>
            <person name="Cochrane G."/>
            <person name="Meng A."/>
            <person name="Brown T."/>
            <person name="Cohen L."/>
        </authorList>
    </citation>
    <scope>NUCLEOTIDE SEQUENCE</scope>
    <source>
        <strain evidence="8">CCMP 769</strain>
    </source>
</reference>
<evidence type="ECO:0000313" key="8">
    <source>
        <dbReference type="EMBL" id="CAE0066668.1"/>
    </source>
</evidence>
<dbReference type="CDD" id="cd03013">
    <property type="entry name" value="PRX5_like"/>
    <property type="match status" value="1"/>
</dbReference>
<proteinExistence type="inferred from homology"/>
<keyword evidence="3 6" id="KW-0049">Antioxidant</keyword>
<dbReference type="InterPro" id="IPR013766">
    <property type="entry name" value="Thioredoxin_domain"/>
</dbReference>
<dbReference type="InterPro" id="IPR037944">
    <property type="entry name" value="PRX5-like"/>
</dbReference>
<feature type="active site" description="Cysteine sulfenic acid (-SOH) intermediate" evidence="5">
    <location>
        <position position="73"/>
    </location>
</feature>
<dbReference type="GO" id="GO:0005737">
    <property type="term" value="C:cytoplasm"/>
    <property type="evidence" value="ECO:0007669"/>
    <property type="project" value="TreeGrafter"/>
</dbReference>
<evidence type="ECO:0000256" key="5">
    <source>
        <dbReference type="PIRSR" id="PIRSR637944-1"/>
    </source>
</evidence>
<dbReference type="InterPro" id="IPR013740">
    <property type="entry name" value="Redoxin"/>
</dbReference>
<comment type="similarity">
    <text evidence="1 6">Belongs to the peroxiredoxin family. Prx5 subfamily.</text>
</comment>
<dbReference type="GO" id="GO:0008379">
    <property type="term" value="F:thioredoxin peroxidase activity"/>
    <property type="evidence" value="ECO:0007669"/>
    <property type="project" value="InterPro"/>
</dbReference>
<dbReference type="GO" id="GO:0034599">
    <property type="term" value="P:cellular response to oxidative stress"/>
    <property type="evidence" value="ECO:0007669"/>
    <property type="project" value="InterPro"/>
</dbReference>
<dbReference type="SUPFAM" id="SSF52833">
    <property type="entry name" value="Thioredoxin-like"/>
    <property type="match status" value="1"/>
</dbReference>
<evidence type="ECO:0000256" key="4">
    <source>
        <dbReference type="ARBA" id="ARBA00023002"/>
    </source>
</evidence>
<evidence type="ECO:0000259" key="7">
    <source>
        <dbReference type="PROSITE" id="PS51352"/>
    </source>
</evidence>
<evidence type="ECO:0000256" key="1">
    <source>
        <dbReference type="ARBA" id="ARBA00010505"/>
    </source>
</evidence>
<feature type="domain" description="Thioredoxin" evidence="7">
    <location>
        <begin position="26"/>
        <end position="185"/>
    </location>
</feature>
<protein>
    <recommendedName>
        <fullName evidence="7">Thioredoxin domain-containing protein</fullName>
    </recommendedName>
</protein>
<dbReference type="InterPro" id="IPR036249">
    <property type="entry name" value="Thioredoxin-like_sf"/>
</dbReference>
<keyword evidence="2 6" id="KW-0575">Peroxidase</keyword>
<evidence type="ECO:0000256" key="2">
    <source>
        <dbReference type="ARBA" id="ARBA00022559"/>
    </source>
</evidence>
<keyword evidence="4 6" id="KW-0560">Oxidoreductase</keyword>
<evidence type="ECO:0000256" key="6">
    <source>
        <dbReference type="RuleBase" id="RU366011"/>
    </source>
</evidence>
<comment type="function">
    <text evidence="6">Thiol-specific peroxidase that catalyzes the reduction of hydrogen peroxide and organic hydroperoxides to water and alcohols, respectively. Plays a role in cell protection against oxidative stress by detoxifying peroxides.</text>
</comment>
<dbReference type="GO" id="GO:0045454">
    <property type="term" value="P:cell redox homeostasis"/>
    <property type="evidence" value="ECO:0007669"/>
    <property type="project" value="TreeGrafter"/>
</dbReference>
<organism evidence="8">
    <name type="scientific">Rhodosorus marinus</name>
    <dbReference type="NCBI Taxonomy" id="101924"/>
    <lineage>
        <taxon>Eukaryota</taxon>
        <taxon>Rhodophyta</taxon>
        <taxon>Stylonematophyceae</taxon>
        <taxon>Stylonematales</taxon>
        <taxon>Stylonemataceae</taxon>
        <taxon>Rhodosorus</taxon>
    </lineage>
</organism>
<dbReference type="EMBL" id="HBHW01044704">
    <property type="protein sequence ID" value="CAE0066668.1"/>
    <property type="molecule type" value="Transcribed_RNA"/>
</dbReference>
<keyword evidence="6" id="KW-0676">Redox-active center</keyword>
<name>A0A7S3AA97_9RHOD</name>
<dbReference type="Gene3D" id="3.40.30.10">
    <property type="entry name" value="Glutaredoxin"/>
    <property type="match status" value="1"/>
</dbReference>
<accession>A0A7S3AA97</accession>
<gene>
    <name evidence="8" type="ORF">RMAR00112_LOCUS34740</name>
</gene>
<dbReference type="PROSITE" id="PS51352">
    <property type="entry name" value="THIOREDOXIN_2"/>
    <property type="match status" value="1"/>
</dbReference>